<dbReference type="InParanoid" id="A0A2H3D1V3"/>
<evidence type="ECO:0000313" key="2">
    <source>
        <dbReference type="EMBL" id="PBK82293.1"/>
    </source>
</evidence>
<name>A0A2H3D1V3_ARMGA</name>
<dbReference type="Proteomes" id="UP000217790">
    <property type="component" value="Unassembled WGS sequence"/>
</dbReference>
<dbReference type="EMBL" id="KZ293719">
    <property type="protein sequence ID" value="PBK82293.1"/>
    <property type="molecule type" value="Genomic_DNA"/>
</dbReference>
<gene>
    <name evidence="2" type="ORF">ARMGADRAFT_738381</name>
</gene>
<reference evidence="3" key="1">
    <citation type="journal article" date="2017" name="Nat. Ecol. Evol.">
        <title>Genome expansion and lineage-specific genetic innovations in the forest pathogenic fungi Armillaria.</title>
        <authorList>
            <person name="Sipos G."/>
            <person name="Prasanna A.N."/>
            <person name="Walter M.C."/>
            <person name="O'Connor E."/>
            <person name="Balint B."/>
            <person name="Krizsan K."/>
            <person name="Kiss B."/>
            <person name="Hess J."/>
            <person name="Varga T."/>
            <person name="Slot J."/>
            <person name="Riley R."/>
            <person name="Boka B."/>
            <person name="Rigling D."/>
            <person name="Barry K."/>
            <person name="Lee J."/>
            <person name="Mihaltcheva S."/>
            <person name="LaButti K."/>
            <person name="Lipzen A."/>
            <person name="Waldron R."/>
            <person name="Moloney N.M."/>
            <person name="Sperisen C."/>
            <person name="Kredics L."/>
            <person name="Vagvoelgyi C."/>
            <person name="Patrignani A."/>
            <person name="Fitzpatrick D."/>
            <person name="Nagy I."/>
            <person name="Doyle S."/>
            <person name="Anderson J.B."/>
            <person name="Grigoriev I.V."/>
            <person name="Gueldener U."/>
            <person name="Muensterkoetter M."/>
            <person name="Nagy L.G."/>
        </authorList>
    </citation>
    <scope>NUCLEOTIDE SEQUENCE [LARGE SCALE GENOMIC DNA]</scope>
    <source>
        <strain evidence="3">Ar21-2</strain>
    </source>
</reference>
<evidence type="ECO:0000313" key="3">
    <source>
        <dbReference type="Proteomes" id="UP000217790"/>
    </source>
</evidence>
<keyword evidence="1" id="KW-0472">Membrane</keyword>
<feature type="transmembrane region" description="Helical" evidence="1">
    <location>
        <begin position="32"/>
        <end position="52"/>
    </location>
</feature>
<keyword evidence="3" id="KW-1185">Reference proteome</keyword>
<proteinExistence type="predicted"/>
<accession>A0A2H3D1V3</accession>
<evidence type="ECO:0000256" key="1">
    <source>
        <dbReference type="SAM" id="Phobius"/>
    </source>
</evidence>
<protein>
    <submittedName>
        <fullName evidence="2">Uncharacterized protein</fullName>
    </submittedName>
</protein>
<dbReference type="AlphaFoldDB" id="A0A2H3D1V3"/>
<sequence length="123" mass="14162">MVLLPASPRLWMPYVSYSSLYPDSPNWQHSSLIPFLISLYAVRSISLSLLWYKVRVCPTRRSGENIEETERFLSERELFAGTAFIHGPAVYLLRPHLFHYPRLVKSIVGIVTDVGDKQAVRRS</sequence>
<organism evidence="2 3">
    <name type="scientific">Armillaria gallica</name>
    <name type="common">Bulbous honey fungus</name>
    <name type="synonym">Armillaria bulbosa</name>
    <dbReference type="NCBI Taxonomy" id="47427"/>
    <lineage>
        <taxon>Eukaryota</taxon>
        <taxon>Fungi</taxon>
        <taxon>Dikarya</taxon>
        <taxon>Basidiomycota</taxon>
        <taxon>Agaricomycotina</taxon>
        <taxon>Agaricomycetes</taxon>
        <taxon>Agaricomycetidae</taxon>
        <taxon>Agaricales</taxon>
        <taxon>Marasmiineae</taxon>
        <taxon>Physalacriaceae</taxon>
        <taxon>Armillaria</taxon>
    </lineage>
</organism>
<keyword evidence="1" id="KW-1133">Transmembrane helix</keyword>
<keyword evidence="1" id="KW-0812">Transmembrane</keyword>